<evidence type="ECO:0000313" key="3">
    <source>
        <dbReference type="Proteomes" id="UP000298284"/>
    </source>
</evidence>
<proteinExistence type="predicted"/>
<dbReference type="RefSeq" id="WP_135531383.1">
    <property type="nucleotide sequence ID" value="NZ_SRKZ01000004.1"/>
</dbReference>
<protein>
    <submittedName>
        <fullName evidence="2">Uncharacterized protein</fullName>
    </submittedName>
</protein>
<feature type="region of interest" description="Disordered" evidence="1">
    <location>
        <begin position="1"/>
        <end position="29"/>
    </location>
</feature>
<evidence type="ECO:0000256" key="1">
    <source>
        <dbReference type="SAM" id="MobiDB-lite"/>
    </source>
</evidence>
<name>A0A4Z0MK03_9BACT</name>
<gene>
    <name evidence="2" type="ORF">EU557_15575</name>
</gene>
<keyword evidence="3" id="KW-1185">Reference proteome</keyword>
<dbReference type="Proteomes" id="UP000298284">
    <property type="component" value="Unassembled WGS sequence"/>
</dbReference>
<accession>A0A4Z0MK03</accession>
<sequence length="66" mass="6965">MGASRTPLDQVPQPSGLEPTPNNLLTKDRPTDDYVKQLQTLRHNKPAAALINAKAAAGLLFGGTLA</sequence>
<comment type="caution">
    <text evidence="2">The sequence shown here is derived from an EMBL/GenBank/DDBJ whole genome shotgun (WGS) entry which is preliminary data.</text>
</comment>
<evidence type="ECO:0000313" key="2">
    <source>
        <dbReference type="EMBL" id="TGD79637.1"/>
    </source>
</evidence>
<reference evidence="2 3" key="1">
    <citation type="submission" date="2019-04" db="EMBL/GenBank/DDBJ databases">
        <authorList>
            <person name="Feng G."/>
            <person name="Zhang J."/>
            <person name="Zhu H."/>
        </authorList>
    </citation>
    <scope>NUCLEOTIDE SEQUENCE [LARGE SCALE GENOMIC DNA]</scope>
    <source>
        <strain evidence="2 3">JCM 19491</strain>
    </source>
</reference>
<organism evidence="2 3">
    <name type="scientific">Hymenobacter wooponensis</name>
    <dbReference type="NCBI Taxonomy" id="1525360"/>
    <lineage>
        <taxon>Bacteria</taxon>
        <taxon>Pseudomonadati</taxon>
        <taxon>Bacteroidota</taxon>
        <taxon>Cytophagia</taxon>
        <taxon>Cytophagales</taxon>
        <taxon>Hymenobacteraceae</taxon>
        <taxon>Hymenobacter</taxon>
    </lineage>
</organism>
<dbReference type="AlphaFoldDB" id="A0A4Z0MK03"/>
<dbReference type="EMBL" id="SRKZ01000004">
    <property type="protein sequence ID" value="TGD79637.1"/>
    <property type="molecule type" value="Genomic_DNA"/>
</dbReference>